<keyword evidence="1" id="KW-1133">Transmembrane helix</keyword>
<accession>A0A409WMI2</accession>
<gene>
    <name evidence="2" type="ORF">CVT25_003147</name>
</gene>
<keyword evidence="3" id="KW-1185">Reference proteome</keyword>
<evidence type="ECO:0000313" key="2">
    <source>
        <dbReference type="EMBL" id="PPQ79793.1"/>
    </source>
</evidence>
<dbReference type="STRING" id="93625.A0A409WMI2"/>
<dbReference type="AlphaFoldDB" id="A0A409WMI2"/>
<keyword evidence="1" id="KW-0812">Transmembrane</keyword>
<organism evidence="2 3">
    <name type="scientific">Psilocybe cyanescens</name>
    <dbReference type="NCBI Taxonomy" id="93625"/>
    <lineage>
        <taxon>Eukaryota</taxon>
        <taxon>Fungi</taxon>
        <taxon>Dikarya</taxon>
        <taxon>Basidiomycota</taxon>
        <taxon>Agaricomycotina</taxon>
        <taxon>Agaricomycetes</taxon>
        <taxon>Agaricomycetidae</taxon>
        <taxon>Agaricales</taxon>
        <taxon>Agaricineae</taxon>
        <taxon>Strophariaceae</taxon>
        <taxon>Psilocybe</taxon>
    </lineage>
</organism>
<feature type="transmembrane region" description="Helical" evidence="1">
    <location>
        <begin position="238"/>
        <end position="258"/>
    </location>
</feature>
<evidence type="ECO:0000256" key="1">
    <source>
        <dbReference type="SAM" id="Phobius"/>
    </source>
</evidence>
<dbReference type="EMBL" id="NHYD01003362">
    <property type="protein sequence ID" value="PPQ79793.1"/>
    <property type="molecule type" value="Genomic_DNA"/>
</dbReference>
<feature type="transmembrane region" description="Helical" evidence="1">
    <location>
        <begin position="278"/>
        <end position="300"/>
    </location>
</feature>
<dbReference type="InParanoid" id="A0A409WMI2"/>
<reference evidence="2 3" key="1">
    <citation type="journal article" date="2018" name="Evol. Lett.">
        <title>Horizontal gene cluster transfer increased hallucinogenic mushroom diversity.</title>
        <authorList>
            <person name="Reynolds H.T."/>
            <person name="Vijayakumar V."/>
            <person name="Gluck-Thaler E."/>
            <person name="Korotkin H.B."/>
            <person name="Matheny P.B."/>
            <person name="Slot J.C."/>
        </authorList>
    </citation>
    <scope>NUCLEOTIDE SEQUENCE [LARGE SCALE GENOMIC DNA]</scope>
    <source>
        <strain evidence="2 3">2631</strain>
    </source>
</reference>
<name>A0A409WMI2_PSICY</name>
<dbReference type="Proteomes" id="UP000283269">
    <property type="component" value="Unassembled WGS sequence"/>
</dbReference>
<sequence length="356" mass="38555">MSEDDDYYYSQEVQQSVVGASLNASMFLNFSMGMPFQVLNPKAANTHRRVVLYFISVLYLLCMIVFVIQWYYLDFAVVINGDTKETIFNATIEGGPYPMDYWSVAYISEPIAVLIKDPLDMAMLPCLGHGLESDCCAADSLFRGILFCIHMNVFTLSDAYTTLLTCRSSGLLIAVTVNAAIFSTITSATDATIADNIASAQVFMSFGTTVTTSSLIAYRVHTASQLTASHSKRAFGHVVVIVLESAAIYALVVFAYAILSPIPSALSAGSPISIAEYYLAPMVSVVAGMAPTILVARIALTNSQNPTVRSITHISGLQFHSQRGTQSVDPSSGENGLDIPMSCRVSAQYNEVKMIQ</sequence>
<feature type="transmembrane region" description="Helical" evidence="1">
    <location>
        <begin position="51"/>
        <end position="72"/>
    </location>
</feature>
<proteinExistence type="predicted"/>
<feature type="transmembrane region" description="Helical" evidence="1">
    <location>
        <begin position="141"/>
        <end position="163"/>
    </location>
</feature>
<feature type="transmembrane region" description="Helical" evidence="1">
    <location>
        <begin position="200"/>
        <end position="218"/>
    </location>
</feature>
<comment type="caution">
    <text evidence="2">The sequence shown here is derived from an EMBL/GenBank/DDBJ whole genome shotgun (WGS) entry which is preliminary data.</text>
</comment>
<evidence type="ECO:0000313" key="3">
    <source>
        <dbReference type="Proteomes" id="UP000283269"/>
    </source>
</evidence>
<feature type="transmembrane region" description="Helical" evidence="1">
    <location>
        <begin position="170"/>
        <end position="188"/>
    </location>
</feature>
<protein>
    <submittedName>
        <fullName evidence="2">Uncharacterized protein</fullName>
    </submittedName>
</protein>
<keyword evidence="1" id="KW-0472">Membrane</keyword>